<dbReference type="Gene3D" id="3.30.160.60">
    <property type="entry name" value="Classic Zinc Finger"/>
    <property type="match status" value="8"/>
</dbReference>
<keyword evidence="9" id="KW-0539">Nucleus</keyword>
<evidence type="ECO:0000256" key="1">
    <source>
        <dbReference type="ARBA" id="ARBA00004123"/>
    </source>
</evidence>
<feature type="domain" description="C2H2-type" evidence="12">
    <location>
        <begin position="651"/>
        <end position="679"/>
    </location>
</feature>
<keyword evidence="5" id="KW-0862">Zinc</keyword>
<dbReference type="EMBL" id="BMAV01028095">
    <property type="protein sequence ID" value="GFS65022.1"/>
    <property type="molecule type" value="Genomic_DNA"/>
</dbReference>
<feature type="domain" description="C2H2-type" evidence="12">
    <location>
        <begin position="441"/>
        <end position="470"/>
    </location>
</feature>
<feature type="domain" description="C2H2-type" evidence="12">
    <location>
        <begin position="334"/>
        <end position="356"/>
    </location>
</feature>
<feature type="domain" description="C2H2-type" evidence="12">
    <location>
        <begin position="618"/>
        <end position="650"/>
    </location>
</feature>
<dbReference type="InterPro" id="IPR013087">
    <property type="entry name" value="Znf_C2H2_type"/>
</dbReference>
<feature type="domain" description="C2H2-type" evidence="12">
    <location>
        <begin position="590"/>
        <end position="617"/>
    </location>
</feature>
<dbReference type="InterPro" id="IPR050826">
    <property type="entry name" value="Krueppel_C2H2_ZnFinger"/>
</dbReference>
<keyword evidence="6" id="KW-0805">Transcription regulation</keyword>
<feature type="compositionally biased region" description="Basic residues" evidence="11">
    <location>
        <begin position="715"/>
        <end position="725"/>
    </location>
</feature>
<keyword evidence="4 10" id="KW-0863">Zinc-finger</keyword>
<dbReference type="PROSITE" id="PS50157">
    <property type="entry name" value="ZINC_FINGER_C2H2_2"/>
    <property type="match status" value="9"/>
</dbReference>
<dbReference type="Proteomes" id="UP000886998">
    <property type="component" value="Unassembled WGS sequence"/>
</dbReference>
<evidence type="ECO:0000256" key="8">
    <source>
        <dbReference type="ARBA" id="ARBA00023163"/>
    </source>
</evidence>
<evidence type="ECO:0000256" key="5">
    <source>
        <dbReference type="ARBA" id="ARBA00022833"/>
    </source>
</evidence>
<evidence type="ECO:0000313" key="14">
    <source>
        <dbReference type="Proteomes" id="UP000886998"/>
    </source>
</evidence>
<dbReference type="OrthoDB" id="6506615at2759"/>
<dbReference type="Pfam" id="PF13912">
    <property type="entry name" value="zf-C2H2_6"/>
    <property type="match status" value="1"/>
</dbReference>
<evidence type="ECO:0000256" key="7">
    <source>
        <dbReference type="ARBA" id="ARBA00023125"/>
    </source>
</evidence>
<evidence type="ECO:0000259" key="12">
    <source>
        <dbReference type="PROSITE" id="PS50157"/>
    </source>
</evidence>
<dbReference type="GO" id="GO:0003677">
    <property type="term" value="F:DNA binding"/>
    <property type="evidence" value="ECO:0007669"/>
    <property type="project" value="UniProtKB-KW"/>
</dbReference>
<accession>A0A8X6IZC0</accession>
<dbReference type="FunFam" id="3.30.160.60:FF:000679">
    <property type="entry name" value="Zinc finger protein 341"/>
    <property type="match status" value="1"/>
</dbReference>
<keyword evidence="2" id="KW-0479">Metal-binding</keyword>
<proteinExistence type="predicted"/>
<feature type="domain" description="C2H2-type" evidence="12">
    <location>
        <begin position="562"/>
        <end position="589"/>
    </location>
</feature>
<feature type="domain" description="C2H2-type" evidence="12">
    <location>
        <begin position="306"/>
        <end position="333"/>
    </location>
</feature>
<dbReference type="AlphaFoldDB" id="A0A8X6IZC0"/>
<evidence type="ECO:0000256" key="3">
    <source>
        <dbReference type="ARBA" id="ARBA00022737"/>
    </source>
</evidence>
<dbReference type="GO" id="GO:0008270">
    <property type="term" value="F:zinc ion binding"/>
    <property type="evidence" value="ECO:0007669"/>
    <property type="project" value="UniProtKB-KW"/>
</dbReference>
<keyword evidence="14" id="KW-1185">Reference proteome</keyword>
<dbReference type="FunFam" id="3.30.160.60:FF:000618">
    <property type="entry name" value="zinc finger protein 341 isoform X1"/>
    <property type="match status" value="1"/>
</dbReference>
<dbReference type="GO" id="GO:0006355">
    <property type="term" value="P:regulation of DNA-templated transcription"/>
    <property type="evidence" value="ECO:0007669"/>
    <property type="project" value="UniProtKB-ARBA"/>
</dbReference>
<dbReference type="InterPro" id="IPR036236">
    <property type="entry name" value="Znf_C2H2_sf"/>
</dbReference>
<gene>
    <name evidence="13" type="primary">ZNF341</name>
    <name evidence="13" type="ORF">TNIN_5651</name>
</gene>
<evidence type="ECO:0000256" key="11">
    <source>
        <dbReference type="SAM" id="MobiDB-lite"/>
    </source>
</evidence>
<organism evidence="13 14">
    <name type="scientific">Trichonephila inaurata madagascariensis</name>
    <dbReference type="NCBI Taxonomy" id="2747483"/>
    <lineage>
        <taxon>Eukaryota</taxon>
        <taxon>Metazoa</taxon>
        <taxon>Ecdysozoa</taxon>
        <taxon>Arthropoda</taxon>
        <taxon>Chelicerata</taxon>
        <taxon>Arachnida</taxon>
        <taxon>Araneae</taxon>
        <taxon>Araneomorphae</taxon>
        <taxon>Entelegynae</taxon>
        <taxon>Araneoidea</taxon>
        <taxon>Nephilidae</taxon>
        <taxon>Trichonephila</taxon>
        <taxon>Trichonephila inaurata</taxon>
    </lineage>
</organism>
<evidence type="ECO:0000256" key="2">
    <source>
        <dbReference type="ARBA" id="ARBA00022723"/>
    </source>
</evidence>
<keyword evidence="7" id="KW-0238">DNA-binding</keyword>
<feature type="region of interest" description="Disordered" evidence="11">
    <location>
        <begin position="703"/>
        <end position="725"/>
    </location>
</feature>
<feature type="domain" description="C2H2-type" evidence="12">
    <location>
        <begin position="471"/>
        <end position="494"/>
    </location>
</feature>
<reference evidence="13" key="1">
    <citation type="submission" date="2020-08" db="EMBL/GenBank/DDBJ databases">
        <title>Multicomponent nature underlies the extraordinary mechanical properties of spider dragline silk.</title>
        <authorList>
            <person name="Kono N."/>
            <person name="Nakamura H."/>
            <person name="Mori M."/>
            <person name="Yoshida Y."/>
            <person name="Ohtoshi R."/>
            <person name="Malay A.D."/>
            <person name="Moran D.A.P."/>
            <person name="Tomita M."/>
            <person name="Numata K."/>
            <person name="Arakawa K."/>
        </authorList>
    </citation>
    <scope>NUCLEOTIDE SEQUENCE</scope>
</reference>
<dbReference type="Pfam" id="PF00096">
    <property type="entry name" value="zf-C2H2"/>
    <property type="match status" value="5"/>
</dbReference>
<dbReference type="PROSITE" id="PS00028">
    <property type="entry name" value="ZINC_FINGER_C2H2_1"/>
    <property type="match status" value="8"/>
</dbReference>
<comment type="subcellular location">
    <subcellularLocation>
        <location evidence="1">Nucleus</location>
    </subcellularLocation>
</comment>
<dbReference type="PANTHER" id="PTHR24377">
    <property type="entry name" value="IP01015P-RELATED"/>
    <property type="match status" value="1"/>
</dbReference>
<feature type="region of interest" description="Disordered" evidence="11">
    <location>
        <begin position="375"/>
        <end position="405"/>
    </location>
</feature>
<protein>
    <submittedName>
        <fullName evidence="13">Zinc finger protein 341</fullName>
    </submittedName>
</protein>
<evidence type="ECO:0000256" key="6">
    <source>
        <dbReference type="ARBA" id="ARBA00023015"/>
    </source>
</evidence>
<sequence>MAQLMFEAIPAASVSGVPLGDKQTVLTVRSMLDSQLIAQPETGSTLEDSDVFQCGKCKKQFLSIEVFVNHKAECNNSTVSPVTDLTLPSNVCGVSQNTVLLQKIQIPSSTLTTYPPSLVLTEADLLQFSAAGLDPNAVTTAVASNSNINVVPSHAVMPQTTYTSQALPATVQHVLQQVASQDPQHSQTVELSIINDRGAYISRPIFLTSQQANSAISGVVLNISNSAEPASVLCSNPGADKNASVVVETPHCETLDSGNNNDQNGNDKEPSTVNIITEFHSSMVKSKKPPSEAESDENQNKKDNKLSCAYCLKFFTKNFDLQQHIRCHTGEKPFQCIVCGRAFAQKSNVKKHMQTHKVWPDGLAKTLPHLLGKNGSSCSDGEISQDNNLPDAPEQPNNLELDKNGSDIDKNSYACFYCSYIGKSYYKLKSHMKKHETEKVYKCILSSCGQMFNELDPYLEHTKSHENEMTYRCHECNKNFPSLYDLGSHQFSHSLYPNSRQRTNRRFFQCNLCLNKYSTPAALDHHLATSSHTYPCSWCDKVFPCERYLRRHLQIHCESEAFTCNICKKGFKTDSYLKVHMLVHSEEKPYDCSICKAAFNRKDKLKRHLLIHETVKRYKCPFRTHDGCPKEFNRADKLKSHILTHSSIKPFTCVMCGKNFRRKAYLRDHEMQNHNKELLKLLTKKEEPLSDKCNVSVTPLTDSDDLKSSKNKLTLNKKSHRSRKQRKKLTYLNNLKNSCDQKKKNKLKKNLCLNFEEIDTNHDIDSNSEMADDIPTAHIEIISTYGIVHNSELTQISLPSEMTYSDLHFDPTEEETNIPDASPISVETIHSNNSNSLLSTDLQSTADIADYS</sequence>
<feature type="domain" description="C2H2-type" evidence="12">
    <location>
        <begin position="534"/>
        <end position="561"/>
    </location>
</feature>
<name>A0A8X6IZC0_9ARAC</name>
<dbReference type="SMART" id="SM00355">
    <property type="entry name" value="ZnF_C2H2"/>
    <property type="match status" value="12"/>
</dbReference>
<comment type="caution">
    <text evidence="13">The sequence shown here is derived from an EMBL/GenBank/DDBJ whole genome shotgun (WGS) entry which is preliminary data.</text>
</comment>
<evidence type="ECO:0000256" key="9">
    <source>
        <dbReference type="ARBA" id="ARBA00023242"/>
    </source>
</evidence>
<evidence type="ECO:0000256" key="10">
    <source>
        <dbReference type="PROSITE-ProRule" id="PRU00042"/>
    </source>
</evidence>
<keyword evidence="8" id="KW-0804">Transcription</keyword>
<evidence type="ECO:0000256" key="4">
    <source>
        <dbReference type="ARBA" id="ARBA00022771"/>
    </source>
</evidence>
<evidence type="ECO:0000313" key="13">
    <source>
        <dbReference type="EMBL" id="GFS65022.1"/>
    </source>
</evidence>
<dbReference type="FunFam" id="3.30.160.60:FF:000100">
    <property type="entry name" value="Zinc finger 45-like"/>
    <property type="match status" value="2"/>
</dbReference>
<dbReference type="SUPFAM" id="SSF57667">
    <property type="entry name" value="beta-beta-alpha zinc fingers"/>
    <property type="match status" value="5"/>
</dbReference>
<feature type="compositionally biased region" description="Polar residues" evidence="11">
    <location>
        <begin position="375"/>
        <end position="388"/>
    </location>
</feature>
<keyword evidence="3" id="KW-0677">Repeat</keyword>
<dbReference type="GO" id="GO:0005634">
    <property type="term" value="C:nucleus"/>
    <property type="evidence" value="ECO:0007669"/>
    <property type="project" value="UniProtKB-SubCell"/>
</dbReference>